<evidence type="ECO:0000313" key="2">
    <source>
        <dbReference type="Proteomes" id="UP001590951"/>
    </source>
</evidence>
<accession>A0ABR4BN99</accession>
<comment type="caution">
    <text evidence="1">The sequence shown here is derived from an EMBL/GenBank/DDBJ whole genome shotgun (WGS) entry which is preliminary data.</text>
</comment>
<dbReference type="Proteomes" id="UP001590951">
    <property type="component" value="Unassembled WGS sequence"/>
</dbReference>
<keyword evidence="2" id="KW-1185">Reference proteome</keyword>
<name>A0ABR4BN99_9LECA</name>
<gene>
    <name evidence="1" type="ORF">ABVK25_001032</name>
</gene>
<proteinExistence type="predicted"/>
<reference evidence="1 2" key="1">
    <citation type="submission" date="2024-09" db="EMBL/GenBank/DDBJ databases">
        <title>Rethinking Asexuality: The Enigmatic Case of Functional Sexual Genes in Lepraria (Stereocaulaceae).</title>
        <authorList>
            <person name="Doellman M."/>
            <person name="Sun Y."/>
            <person name="Barcenas-Pena A."/>
            <person name="Lumbsch H.T."/>
            <person name="Grewe F."/>
        </authorList>
    </citation>
    <scope>NUCLEOTIDE SEQUENCE [LARGE SCALE GENOMIC DNA]</scope>
    <source>
        <strain evidence="1 2">Grewe 0041</strain>
    </source>
</reference>
<protein>
    <submittedName>
        <fullName evidence="1">Uncharacterized protein</fullName>
    </submittedName>
</protein>
<dbReference type="Gene3D" id="1.20.5.190">
    <property type="match status" value="1"/>
</dbReference>
<dbReference type="EMBL" id="JBHFEH010000002">
    <property type="protein sequence ID" value="KAL2058306.1"/>
    <property type="molecule type" value="Genomic_DNA"/>
</dbReference>
<sequence length="124" mass="14058">MNTNINNLRTDITTLRTDVTTLTTDIYTLNTKFDGLELRMRAEPLNNTARVYNSYISSRDTPLRVLHDRRNVAVAGFPRDSASLMRLPGNTLTTLLNAFELPINGTVELKKARYREFIGVVIDV</sequence>
<evidence type="ECO:0000313" key="1">
    <source>
        <dbReference type="EMBL" id="KAL2058306.1"/>
    </source>
</evidence>
<organism evidence="1 2">
    <name type="scientific">Lepraria finkii</name>
    <dbReference type="NCBI Taxonomy" id="1340010"/>
    <lineage>
        <taxon>Eukaryota</taxon>
        <taxon>Fungi</taxon>
        <taxon>Dikarya</taxon>
        <taxon>Ascomycota</taxon>
        <taxon>Pezizomycotina</taxon>
        <taxon>Lecanoromycetes</taxon>
        <taxon>OSLEUM clade</taxon>
        <taxon>Lecanoromycetidae</taxon>
        <taxon>Lecanorales</taxon>
        <taxon>Lecanorineae</taxon>
        <taxon>Stereocaulaceae</taxon>
        <taxon>Lepraria</taxon>
    </lineage>
</organism>